<dbReference type="EMBL" id="WHWB01033952">
    <property type="protein sequence ID" value="KAJ7415382.1"/>
    <property type="molecule type" value="Genomic_DNA"/>
</dbReference>
<evidence type="ECO:0000313" key="1">
    <source>
        <dbReference type="EMBL" id="KAJ7415382.1"/>
    </source>
</evidence>
<sequence length="132" mass="15334">MSSRRDLDKLEKWAHGNLTRLNKTKYKVLHLVWENPHYQYWLGNEQIVNSPAEKDVGVLVDENLDVSCALAAQKVNCILGYIQSSVGSRSREGILHLCSEETTKMIRRMEHLSYDEWMRTEFVQPGEEKALE</sequence>
<protein>
    <submittedName>
        <fullName evidence="1">Uncharacterized protein</fullName>
    </submittedName>
</protein>
<gene>
    <name evidence="1" type="ORF">WISP_78548</name>
</gene>
<accession>A0ABQ9D5B7</accession>
<organism evidence="1 2">
    <name type="scientific">Willisornis vidua</name>
    <name type="common">Xingu scale-backed antbird</name>
    <dbReference type="NCBI Taxonomy" id="1566151"/>
    <lineage>
        <taxon>Eukaryota</taxon>
        <taxon>Metazoa</taxon>
        <taxon>Chordata</taxon>
        <taxon>Craniata</taxon>
        <taxon>Vertebrata</taxon>
        <taxon>Euteleostomi</taxon>
        <taxon>Archelosauria</taxon>
        <taxon>Archosauria</taxon>
        <taxon>Dinosauria</taxon>
        <taxon>Saurischia</taxon>
        <taxon>Theropoda</taxon>
        <taxon>Coelurosauria</taxon>
        <taxon>Aves</taxon>
        <taxon>Neognathae</taxon>
        <taxon>Neoaves</taxon>
        <taxon>Telluraves</taxon>
        <taxon>Australaves</taxon>
        <taxon>Passeriformes</taxon>
        <taxon>Thamnophilidae</taxon>
        <taxon>Willisornis</taxon>
    </lineage>
</organism>
<keyword evidence="2" id="KW-1185">Reference proteome</keyword>
<name>A0ABQ9D5B7_9PASS</name>
<proteinExistence type="predicted"/>
<reference evidence="1" key="1">
    <citation type="submission" date="2019-10" db="EMBL/GenBank/DDBJ databases">
        <authorList>
            <person name="Soares A.E.R."/>
            <person name="Aleixo A."/>
            <person name="Schneider P."/>
            <person name="Miyaki C.Y."/>
            <person name="Schneider M.P."/>
            <person name="Mello C."/>
            <person name="Vasconcelos A.T.R."/>
        </authorList>
    </citation>
    <scope>NUCLEOTIDE SEQUENCE</scope>
    <source>
        <tissue evidence="1">Muscle</tissue>
    </source>
</reference>
<dbReference type="Proteomes" id="UP001145742">
    <property type="component" value="Unassembled WGS sequence"/>
</dbReference>
<comment type="caution">
    <text evidence="1">The sequence shown here is derived from an EMBL/GenBank/DDBJ whole genome shotgun (WGS) entry which is preliminary data.</text>
</comment>
<evidence type="ECO:0000313" key="2">
    <source>
        <dbReference type="Proteomes" id="UP001145742"/>
    </source>
</evidence>